<sequence length="107" mass="12397">MNGERRSVKDKEEKASSPTPRQRGRIRDVDLPIREMDNTDETLVGDEVHWKLEWRIDSSLKDLSCTLQTVIRETAETLNHGQSALVELDGFLDLELHMRTDAKEKHQ</sequence>
<protein>
    <submittedName>
        <fullName evidence="1">Uncharacterized protein</fullName>
    </submittedName>
</protein>
<keyword evidence="2" id="KW-1185">Reference proteome</keyword>
<evidence type="ECO:0000313" key="2">
    <source>
        <dbReference type="Proteomes" id="UP001055811"/>
    </source>
</evidence>
<proteinExistence type="predicted"/>
<organism evidence="1 2">
    <name type="scientific">Cichorium intybus</name>
    <name type="common">Chicory</name>
    <dbReference type="NCBI Taxonomy" id="13427"/>
    <lineage>
        <taxon>Eukaryota</taxon>
        <taxon>Viridiplantae</taxon>
        <taxon>Streptophyta</taxon>
        <taxon>Embryophyta</taxon>
        <taxon>Tracheophyta</taxon>
        <taxon>Spermatophyta</taxon>
        <taxon>Magnoliopsida</taxon>
        <taxon>eudicotyledons</taxon>
        <taxon>Gunneridae</taxon>
        <taxon>Pentapetalae</taxon>
        <taxon>asterids</taxon>
        <taxon>campanulids</taxon>
        <taxon>Asterales</taxon>
        <taxon>Asteraceae</taxon>
        <taxon>Cichorioideae</taxon>
        <taxon>Cichorieae</taxon>
        <taxon>Cichoriinae</taxon>
        <taxon>Cichorium</taxon>
    </lineage>
</organism>
<comment type="caution">
    <text evidence="1">The sequence shown here is derived from an EMBL/GenBank/DDBJ whole genome shotgun (WGS) entry which is preliminary data.</text>
</comment>
<name>A0ACB9DUH6_CICIN</name>
<reference evidence="1 2" key="2">
    <citation type="journal article" date="2022" name="Mol. Ecol. Resour.">
        <title>The genomes of chicory, endive, great burdock and yacon provide insights into Asteraceae paleo-polyploidization history and plant inulin production.</title>
        <authorList>
            <person name="Fan W."/>
            <person name="Wang S."/>
            <person name="Wang H."/>
            <person name="Wang A."/>
            <person name="Jiang F."/>
            <person name="Liu H."/>
            <person name="Zhao H."/>
            <person name="Xu D."/>
            <person name="Zhang Y."/>
        </authorList>
    </citation>
    <scope>NUCLEOTIDE SEQUENCE [LARGE SCALE GENOMIC DNA]</scope>
    <source>
        <strain evidence="2">cv. Punajuju</strain>
        <tissue evidence="1">Leaves</tissue>
    </source>
</reference>
<reference evidence="2" key="1">
    <citation type="journal article" date="2022" name="Mol. Ecol. Resour.">
        <title>The genomes of chicory, endive, great burdock and yacon provide insights into Asteraceae palaeo-polyploidization history and plant inulin production.</title>
        <authorList>
            <person name="Fan W."/>
            <person name="Wang S."/>
            <person name="Wang H."/>
            <person name="Wang A."/>
            <person name="Jiang F."/>
            <person name="Liu H."/>
            <person name="Zhao H."/>
            <person name="Xu D."/>
            <person name="Zhang Y."/>
        </authorList>
    </citation>
    <scope>NUCLEOTIDE SEQUENCE [LARGE SCALE GENOMIC DNA]</scope>
    <source>
        <strain evidence="2">cv. Punajuju</strain>
    </source>
</reference>
<accession>A0ACB9DUH6</accession>
<dbReference type="Proteomes" id="UP001055811">
    <property type="component" value="Linkage Group LG04"/>
</dbReference>
<dbReference type="EMBL" id="CM042012">
    <property type="protein sequence ID" value="KAI3750304.1"/>
    <property type="molecule type" value="Genomic_DNA"/>
</dbReference>
<evidence type="ECO:0000313" key="1">
    <source>
        <dbReference type="EMBL" id="KAI3750304.1"/>
    </source>
</evidence>
<gene>
    <name evidence="1" type="ORF">L2E82_20938</name>
</gene>